<dbReference type="PANTHER" id="PTHR30349:SF64">
    <property type="entry name" value="PROPHAGE INTEGRASE INTD-RELATED"/>
    <property type="match status" value="1"/>
</dbReference>
<feature type="domain" description="Tyr recombinase" evidence="4">
    <location>
        <begin position="116"/>
        <end position="296"/>
    </location>
</feature>
<protein>
    <submittedName>
        <fullName evidence="5">Site-specific integrase</fullName>
    </submittedName>
</protein>
<evidence type="ECO:0000256" key="1">
    <source>
        <dbReference type="ARBA" id="ARBA00008857"/>
    </source>
</evidence>
<dbReference type="InterPro" id="IPR025269">
    <property type="entry name" value="SAM-like_dom"/>
</dbReference>
<dbReference type="InterPro" id="IPR013762">
    <property type="entry name" value="Integrase-like_cat_sf"/>
</dbReference>
<dbReference type="Proteomes" id="UP000651475">
    <property type="component" value="Unassembled WGS sequence"/>
</dbReference>
<evidence type="ECO:0000259" key="4">
    <source>
        <dbReference type="PROSITE" id="PS51898"/>
    </source>
</evidence>
<evidence type="ECO:0000256" key="2">
    <source>
        <dbReference type="ARBA" id="ARBA00023125"/>
    </source>
</evidence>
<organism evidence="5 6">
    <name type="scientific">Parabacteroides hominis</name>
    <dbReference type="NCBI Taxonomy" id="2763057"/>
    <lineage>
        <taxon>Bacteria</taxon>
        <taxon>Pseudomonadati</taxon>
        <taxon>Bacteroidota</taxon>
        <taxon>Bacteroidia</taxon>
        <taxon>Bacteroidales</taxon>
        <taxon>Tannerellaceae</taxon>
        <taxon>Parabacteroides</taxon>
    </lineage>
</organism>
<evidence type="ECO:0000313" key="5">
    <source>
        <dbReference type="EMBL" id="MBC5633654.1"/>
    </source>
</evidence>
<dbReference type="InterPro" id="IPR010998">
    <property type="entry name" value="Integrase_recombinase_N"/>
</dbReference>
<proteinExistence type="inferred from homology"/>
<keyword evidence="2" id="KW-0238">DNA-binding</keyword>
<dbReference type="Pfam" id="PF00589">
    <property type="entry name" value="Phage_integrase"/>
    <property type="match status" value="1"/>
</dbReference>
<dbReference type="InterPro" id="IPR050090">
    <property type="entry name" value="Tyrosine_recombinase_XerCD"/>
</dbReference>
<name>A0ABR7DQE0_9BACT</name>
<dbReference type="InterPro" id="IPR002104">
    <property type="entry name" value="Integrase_catalytic"/>
</dbReference>
<comment type="caution">
    <text evidence="5">The sequence shown here is derived from an EMBL/GenBank/DDBJ whole genome shotgun (WGS) entry which is preliminary data.</text>
</comment>
<comment type="similarity">
    <text evidence="1">Belongs to the 'phage' integrase family.</text>
</comment>
<sequence>MKQLSAKSSIFGWMDILISRKRQAGKDATADLYRATRNWLWKYSNGRDIPVRQVSPPVVDSFVCYLRGLNSLRANTINSYLSGFRAMYNQIICEIGYRPRFLPFGHVVIRLEKTVKRAVRLDVLENVTKLDLLHEPDLKLAADLCAFSFMACGIPFVDLAHLTHENIEGNMLIYHRTKTRTLIRMELTQGMRFLLDKYASNGSPYLFPILSEKKVGYERYKALLRKYNNNLKELGRRLGITVPLTSYVIRHTWATEAHRHLIPIALISQALGHTSEKTTHYYVAQLDQSELSKANAIITKTIDQLILRREYP</sequence>
<dbReference type="EMBL" id="JACOOJ010000022">
    <property type="protein sequence ID" value="MBC5633654.1"/>
    <property type="molecule type" value="Genomic_DNA"/>
</dbReference>
<dbReference type="InterPro" id="IPR011010">
    <property type="entry name" value="DNA_brk_join_enz"/>
</dbReference>
<dbReference type="Gene3D" id="1.10.150.130">
    <property type="match status" value="1"/>
</dbReference>
<keyword evidence="3" id="KW-0233">DNA recombination</keyword>
<dbReference type="Pfam" id="PF13102">
    <property type="entry name" value="Phage_int_SAM_5"/>
    <property type="match status" value="1"/>
</dbReference>
<gene>
    <name evidence="5" type="ORF">H8S65_12880</name>
</gene>
<keyword evidence="6" id="KW-1185">Reference proteome</keyword>
<evidence type="ECO:0000313" key="6">
    <source>
        <dbReference type="Proteomes" id="UP000651475"/>
    </source>
</evidence>
<reference evidence="5 6" key="1">
    <citation type="submission" date="2020-08" db="EMBL/GenBank/DDBJ databases">
        <title>Genome public.</title>
        <authorList>
            <person name="Liu C."/>
            <person name="Sun Q."/>
        </authorList>
    </citation>
    <scope>NUCLEOTIDE SEQUENCE [LARGE SCALE GENOMIC DNA]</scope>
    <source>
        <strain evidence="5 6">NSJ-79</strain>
    </source>
</reference>
<dbReference type="SUPFAM" id="SSF56349">
    <property type="entry name" value="DNA breaking-rejoining enzymes"/>
    <property type="match status" value="1"/>
</dbReference>
<dbReference type="Gene3D" id="1.10.443.10">
    <property type="entry name" value="Intergrase catalytic core"/>
    <property type="match status" value="1"/>
</dbReference>
<dbReference type="PROSITE" id="PS51898">
    <property type="entry name" value="TYR_RECOMBINASE"/>
    <property type="match status" value="1"/>
</dbReference>
<evidence type="ECO:0000256" key="3">
    <source>
        <dbReference type="ARBA" id="ARBA00023172"/>
    </source>
</evidence>
<dbReference type="PANTHER" id="PTHR30349">
    <property type="entry name" value="PHAGE INTEGRASE-RELATED"/>
    <property type="match status" value="1"/>
</dbReference>
<accession>A0ABR7DQE0</accession>